<dbReference type="GO" id="GO:0008168">
    <property type="term" value="F:methyltransferase activity"/>
    <property type="evidence" value="ECO:0007669"/>
    <property type="project" value="UniProtKB-KW"/>
</dbReference>
<keyword evidence="3" id="KW-0808">Transferase</keyword>
<evidence type="ECO:0000313" key="3">
    <source>
        <dbReference type="EMBL" id="MBB3841805.1"/>
    </source>
</evidence>
<dbReference type="AlphaFoldDB" id="A0A7W5ZQI1"/>
<dbReference type="InterPro" id="IPR041497">
    <property type="entry name" value="Thump-like"/>
</dbReference>
<dbReference type="EMBL" id="JACIBY010000021">
    <property type="protein sequence ID" value="MBB3841805.1"/>
    <property type="molecule type" value="Genomic_DNA"/>
</dbReference>
<name>A0A7W5ZQI1_9BACT</name>
<keyword evidence="4" id="KW-1185">Reference proteome</keyword>
<dbReference type="Proteomes" id="UP000541352">
    <property type="component" value="Unassembled WGS sequence"/>
</dbReference>
<dbReference type="RefSeq" id="WP_183979715.1">
    <property type="nucleotide sequence ID" value="NZ_JACIBY010000021.1"/>
</dbReference>
<dbReference type="Pfam" id="PF22013">
    <property type="entry name" value="PG_1098_Fer"/>
    <property type="match status" value="1"/>
</dbReference>
<evidence type="ECO:0000259" key="2">
    <source>
        <dbReference type="Pfam" id="PF22013"/>
    </source>
</evidence>
<evidence type="ECO:0000259" key="1">
    <source>
        <dbReference type="Pfam" id="PF18096"/>
    </source>
</evidence>
<dbReference type="InterPro" id="IPR029063">
    <property type="entry name" value="SAM-dependent_MTases_sf"/>
</dbReference>
<dbReference type="Pfam" id="PF18096">
    <property type="entry name" value="Thump_like"/>
    <property type="match status" value="1"/>
</dbReference>
<feature type="domain" description="PG-1098 ferredoxin-like" evidence="2">
    <location>
        <begin position="274"/>
        <end position="317"/>
    </location>
</feature>
<dbReference type="InterPro" id="IPR054168">
    <property type="entry name" value="PG_1098_Fer"/>
</dbReference>
<accession>A0A7W5ZQI1</accession>
<dbReference type="Gene3D" id="1.10.10.1110">
    <property type="entry name" value="Methyltransferase PG1098, N-terminal domain"/>
    <property type="match status" value="1"/>
</dbReference>
<gene>
    <name evidence="3" type="ORF">FHS57_005834</name>
</gene>
<feature type="domain" description="THUMP-like" evidence="1">
    <location>
        <begin position="318"/>
        <end position="388"/>
    </location>
</feature>
<sequence>MTLTDEQRQFIREHLSASVAALLLKYGKNREVEIRQIEARQKAKQKLPSWYAEERLIFPPAVSVEQSSSETTGRYKAALVSGTLMDATGGMGIDVSFFAKNCTSVFYVEQKPELVERARYNLDVLGHQNVQCLQGNSLEILPTLDTVFDWIYLDPARRSADNRRVVGLRDCEPDVVTHLPLLLQKAKRLLIKASPLLDLKQTLLDLPQLSVIHVVSVENECKELLFELSSKAQPTGSPTVRTINFKSDDTVQTFDFEWNNEATLAVTLSDPQTYLYEPNASILKAGAFKSVANAYGVEKIAPHSHLYTSETLVEHFPGRIFRVEAVVKVDAKALAPFLPDGKANLTVRNFPLSTDELRKKLKLKEGGHTYIFATTLANGDKRLLVCKKPI</sequence>
<protein>
    <submittedName>
        <fullName evidence="3">Precorrin-6B methylase 2</fullName>
    </submittedName>
</protein>
<evidence type="ECO:0000313" key="4">
    <source>
        <dbReference type="Proteomes" id="UP000541352"/>
    </source>
</evidence>
<proteinExistence type="predicted"/>
<dbReference type="Gene3D" id="3.40.50.150">
    <property type="entry name" value="Vaccinia Virus protein VP39"/>
    <property type="match status" value="1"/>
</dbReference>
<keyword evidence="3" id="KW-0489">Methyltransferase</keyword>
<reference evidence="3 4" key="1">
    <citation type="submission" date="2020-08" db="EMBL/GenBank/DDBJ databases">
        <title>Genomic Encyclopedia of Type Strains, Phase IV (KMG-IV): sequencing the most valuable type-strain genomes for metagenomic binning, comparative biology and taxonomic classification.</title>
        <authorList>
            <person name="Goeker M."/>
        </authorList>
    </citation>
    <scope>NUCLEOTIDE SEQUENCE [LARGE SCALE GENOMIC DNA]</scope>
    <source>
        <strain evidence="3 4">DSM 17976</strain>
    </source>
</reference>
<dbReference type="SUPFAM" id="SSF53335">
    <property type="entry name" value="S-adenosyl-L-methionine-dependent methyltransferases"/>
    <property type="match status" value="1"/>
</dbReference>
<dbReference type="GO" id="GO:0032259">
    <property type="term" value="P:methylation"/>
    <property type="evidence" value="ECO:0007669"/>
    <property type="project" value="UniProtKB-KW"/>
</dbReference>
<organism evidence="3 4">
    <name type="scientific">Runella defluvii</name>
    <dbReference type="NCBI Taxonomy" id="370973"/>
    <lineage>
        <taxon>Bacteria</taxon>
        <taxon>Pseudomonadati</taxon>
        <taxon>Bacteroidota</taxon>
        <taxon>Cytophagia</taxon>
        <taxon>Cytophagales</taxon>
        <taxon>Spirosomataceae</taxon>
        <taxon>Runella</taxon>
    </lineage>
</organism>
<comment type="caution">
    <text evidence="3">The sequence shown here is derived from an EMBL/GenBank/DDBJ whole genome shotgun (WGS) entry which is preliminary data.</text>
</comment>